<accession>A0A137PCS3</accession>
<evidence type="ECO:0000313" key="2">
    <source>
        <dbReference type="EMBL" id="KXN72790.1"/>
    </source>
</evidence>
<evidence type="ECO:0000256" key="1">
    <source>
        <dbReference type="SAM" id="Phobius"/>
    </source>
</evidence>
<keyword evidence="3" id="KW-1185">Reference proteome</keyword>
<keyword evidence="1" id="KW-1133">Transmembrane helix</keyword>
<dbReference type="Proteomes" id="UP000070444">
    <property type="component" value="Unassembled WGS sequence"/>
</dbReference>
<evidence type="ECO:0000313" key="3">
    <source>
        <dbReference type="Proteomes" id="UP000070444"/>
    </source>
</evidence>
<proteinExistence type="predicted"/>
<dbReference type="AlphaFoldDB" id="A0A137PCS3"/>
<organism evidence="2 3">
    <name type="scientific">Conidiobolus coronatus (strain ATCC 28846 / CBS 209.66 / NRRL 28638)</name>
    <name type="common">Delacroixia coronata</name>
    <dbReference type="NCBI Taxonomy" id="796925"/>
    <lineage>
        <taxon>Eukaryota</taxon>
        <taxon>Fungi</taxon>
        <taxon>Fungi incertae sedis</taxon>
        <taxon>Zoopagomycota</taxon>
        <taxon>Entomophthoromycotina</taxon>
        <taxon>Entomophthoromycetes</taxon>
        <taxon>Entomophthorales</taxon>
        <taxon>Ancylistaceae</taxon>
        <taxon>Conidiobolus</taxon>
    </lineage>
</organism>
<keyword evidence="1" id="KW-0812">Transmembrane</keyword>
<keyword evidence="1" id="KW-0472">Membrane</keyword>
<gene>
    <name evidence="2" type="ORF">CONCODRAFT_68785</name>
</gene>
<sequence length="142" mass="16259">MNPINITILYLINLISCWVVTLEIDTNRDMNKFDKYYNLAVKSDKGGTAKTSCYNKDYNDQRCENSKEVVSSQGGFVINDLKCSVDFCWIDIVTDGITFSIKAPAFCNDPIVVSLDKNLPRYWCFGYQLFKLSSDGNVNYWD</sequence>
<reference evidence="2 3" key="1">
    <citation type="journal article" date="2015" name="Genome Biol. Evol.">
        <title>Phylogenomic analyses indicate that early fungi evolved digesting cell walls of algal ancestors of land plants.</title>
        <authorList>
            <person name="Chang Y."/>
            <person name="Wang S."/>
            <person name="Sekimoto S."/>
            <person name="Aerts A.L."/>
            <person name="Choi C."/>
            <person name="Clum A."/>
            <person name="LaButti K.M."/>
            <person name="Lindquist E.A."/>
            <person name="Yee Ngan C."/>
            <person name="Ohm R.A."/>
            <person name="Salamov A.A."/>
            <person name="Grigoriev I.V."/>
            <person name="Spatafora J.W."/>
            <person name="Berbee M.L."/>
        </authorList>
    </citation>
    <scope>NUCLEOTIDE SEQUENCE [LARGE SCALE GENOMIC DNA]</scope>
    <source>
        <strain evidence="2 3">NRRL 28638</strain>
    </source>
</reference>
<name>A0A137PCS3_CONC2</name>
<dbReference type="EMBL" id="KQ964447">
    <property type="protein sequence ID" value="KXN72790.1"/>
    <property type="molecule type" value="Genomic_DNA"/>
</dbReference>
<protein>
    <submittedName>
        <fullName evidence="2">Uncharacterized protein</fullName>
    </submittedName>
</protein>
<feature type="transmembrane region" description="Helical" evidence="1">
    <location>
        <begin position="6"/>
        <end position="24"/>
    </location>
</feature>